<evidence type="ECO:0008006" key="4">
    <source>
        <dbReference type="Google" id="ProtNLM"/>
    </source>
</evidence>
<dbReference type="Proteomes" id="UP001154282">
    <property type="component" value="Unassembled WGS sequence"/>
</dbReference>
<feature type="compositionally biased region" description="Low complexity" evidence="1">
    <location>
        <begin position="184"/>
        <end position="200"/>
    </location>
</feature>
<protein>
    <recommendedName>
        <fullName evidence="4">BED-type domain-containing protein</fullName>
    </recommendedName>
</protein>
<sequence length="382" mass="40241">MHQQPPSSLASTSILCSSLKTGDPQPSVQLDVAPLSDPSPPTPSPSPPTPSPSPRLPTPSPPSLTTSHDRRLHLDVAPPPSFSSPRRRLHLDVAPPPSFSSQQLVRRPSPILKPHQQASSSVELMARPPAPRGGRGGRGAPSAETASRGGRPPAPRGRGGAGASAPPTQNRGRGGRTGSRPVQSAEPSASASIASTPAHAGSGSTPATEPPSAETVNPAPNKAPVDPFNLGKWLETAGTADCWKDFTRVAENEYPFGECKHCHTRIKAHPSKNGTSAMNTHRLKCLAKVAASKDQTVLNLQAADGSQTIHHYVALSLSSFYLDSACKDSRATFADPSLCQTPSIHSLCCAPDRGKNFETQSLFRRLPHGEEDDMKTCQVSDE</sequence>
<keyword evidence="3" id="KW-1185">Reference proteome</keyword>
<feature type="compositionally biased region" description="Pro residues" evidence="1">
    <location>
        <begin position="37"/>
        <end position="62"/>
    </location>
</feature>
<dbReference type="SMART" id="SM00614">
    <property type="entry name" value="ZnF_BED"/>
    <property type="match status" value="1"/>
</dbReference>
<organism evidence="2 3">
    <name type="scientific">Linum tenue</name>
    <dbReference type="NCBI Taxonomy" id="586396"/>
    <lineage>
        <taxon>Eukaryota</taxon>
        <taxon>Viridiplantae</taxon>
        <taxon>Streptophyta</taxon>
        <taxon>Embryophyta</taxon>
        <taxon>Tracheophyta</taxon>
        <taxon>Spermatophyta</taxon>
        <taxon>Magnoliopsida</taxon>
        <taxon>eudicotyledons</taxon>
        <taxon>Gunneridae</taxon>
        <taxon>Pentapetalae</taxon>
        <taxon>rosids</taxon>
        <taxon>fabids</taxon>
        <taxon>Malpighiales</taxon>
        <taxon>Linaceae</taxon>
        <taxon>Linum</taxon>
    </lineage>
</organism>
<evidence type="ECO:0000313" key="2">
    <source>
        <dbReference type="EMBL" id="CAI0432287.1"/>
    </source>
</evidence>
<feature type="region of interest" description="Disordered" evidence="1">
    <location>
        <begin position="1"/>
        <end position="224"/>
    </location>
</feature>
<dbReference type="AlphaFoldDB" id="A0AAV0LEF4"/>
<dbReference type="PANTHER" id="PTHR34396">
    <property type="entry name" value="OS03G0264950 PROTEIN-RELATED"/>
    <property type="match status" value="1"/>
</dbReference>
<dbReference type="EMBL" id="CAMGYJ010000006">
    <property type="protein sequence ID" value="CAI0432287.1"/>
    <property type="molecule type" value="Genomic_DNA"/>
</dbReference>
<evidence type="ECO:0000256" key="1">
    <source>
        <dbReference type="SAM" id="MobiDB-lite"/>
    </source>
</evidence>
<reference evidence="2" key="1">
    <citation type="submission" date="2022-08" db="EMBL/GenBank/DDBJ databases">
        <authorList>
            <person name="Gutierrez-Valencia J."/>
        </authorList>
    </citation>
    <scope>NUCLEOTIDE SEQUENCE</scope>
</reference>
<proteinExistence type="predicted"/>
<evidence type="ECO:0000313" key="3">
    <source>
        <dbReference type="Proteomes" id="UP001154282"/>
    </source>
</evidence>
<name>A0AAV0LEF4_9ROSI</name>
<dbReference type="InterPro" id="IPR053031">
    <property type="entry name" value="Cuticle_assoc_protein"/>
</dbReference>
<gene>
    <name evidence="2" type="ORF">LITE_LOCUS23388</name>
</gene>
<comment type="caution">
    <text evidence="2">The sequence shown here is derived from an EMBL/GenBank/DDBJ whole genome shotgun (WGS) entry which is preliminary data.</text>
</comment>
<accession>A0AAV0LEF4</accession>
<feature type="compositionally biased region" description="Low complexity" evidence="1">
    <location>
        <begin position="7"/>
        <end position="19"/>
    </location>
</feature>